<keyword evidence="1" id="KW-1133">Transmembrane helix</keyword>
<keyword evidence="3" id="KW-1185">Reference proteome</keyword>
<proteinExistence type="predicted"/>
<keyword evidence="1" id="KW-0812">Transmembrane</keyword>
<protein>
    <recommendedName>
        <fullName evidence="4">HdeD family acid-resistance protein</fullName>
    </recommendedName>
</protein>
<dbReference type="PANTHER" id="PTHR34989:SF1">
    <property type="entry name" value="PROTEIN HDED"/>
    <property type="match status" value="1"/>
</dbReference>
<dbReference type="RefSeq" id="WP_344620724.1">
    <property type="nucleotide sequence ID" value="NZ_BAAARV010000141.1"/>
</dbReference>
<name>A0ABP5V6B6_9ACTN</name>
<dbReference type="InterPro" id="IPR052712">
    <property type="entry name" value="Acid_resist_chaperone_HdeD"/>
</dbReference>
<dbReference type="InterPro" id="IPR005325">
    <property type="entry name" value="DUF308_memb"/>
</dbReference>
<accession>A0ABP5V6B6</accession>
<feature type="transmembrane region" description="Helical" evidence="1">
    <location>
        <begin position="7"/>
        <end position="28"/>
    </location>
</feature>
<feature type="transmembrane region" description="Helical" evidence="1">
    <location>
        <begin position="148"/>
        <end position="169"/>
    </location>
</feature>
<evidence type="ECO:0000313" key="3">
    <source>
        <dbReference type="Proteomes" id="UP001501444"/>
    </source>
</evidence>
<feature type="transmembrane region" description="Helical" evidence="1">
    <location>
        <begin position="34"/>
        <end position="55"/>
    </location>
</feature>
<dbReference type="Proteomes" id="UP001501444">
    <property type="component" value="Unassembled WGS sequence"/>
</dbReference>
<feature type="transmembrane region" description="Helical" evidence="1">
    <location>
        <begin position="67"/>
        <end position="85"/>
    </location>
</feature>
<evidence type="ECO:0000256" key="1">
    <source>
        <dbReference type="SAM" id="Phobius"/>
    </source>
</evidence>
<dbReference type="PANTHER" id="PTHR34989">
    <property type="entry name" value="PROTEIN HDED"/>
    <property type="match status" value="1"/>
</dbReference>
<organism evidence="2 3">
    <name type="scientific">Dactylosporangium salmoneum</name>
    <dbReference type="NCBI Taxonomy" id="53361"/>
    <lineage>
        <taxon>Bacteria</taxon>
        <taxon>Bacillati</taxon>
        <taxon>Actinomycetota</taxon>
        <taxon>Actinomycetes</taxon>
        <taxon>Micromonosporales</taxon>
        <taxon>Micromonosporaceae</taxon>
        <taxon>Dactylosporangium</taxon>
    </lineage>
</organism>
<dbReference type="EMBL" id="BAAARV010000141">
    <property type="protein sequence ID" value="GAA2394962.1"/>
    <property type="molecule type" value="Genomic_DNA"/>
</dbReference>
<keyword evidence="1" id="KW-0472">Membrane</keyword>
<feature type="transmembrane region" description="Helical" evidence="1">
    <location>
        <begin position="91"/>
        <end position="115"/>
    </location>
</feature>
<sequence length="181" mass="19123">MKNDQTAPFWQLFTMGAVTLAFGIAVVVQPDATLRLLGVLAGAWLLVIGLMRLVGALDRKQGLTQQILDGALGVILIVVGVTCLRDSAQGIIALSVIIGLAWLLSGFAALLVGLLARGRARLALFGLAAASILVGMVFLLWPEPSVQALVLLTGITALVLGTAEMVVALQWRRTDRHLIAH</sequence>
<evidence type="ECO:0000313" key="2">
    <source>
        <dbReference type="EMBL" id="GAA2394962.1"/>
    </source>
</evidence>
<feature type="transmembrane region" description="Helical" evidence="1">
    <location>
        <begin position="122"/>
        <end position="142"/>
    </location>
</feature>
<evidence type="ECO:0008006" key="4">
    <source>
        <dbReference type="Google" id="ProtNLM"/>
    </source>
</evidence>
<comment type="caution">
    <text evidence="2">The sequence shown here is derived from an EMBL/GenBank/DDBJ whole genome shotgun (WGS) entry which is preliminary data.</text>
</comment>
<gene>
    <name evidence="2" type="ORF">GCM10010170_109360</name>
</gene>
<dbReference type="Pfam" id="PF03729">
    <property type="entry name" value="DUF308"/>
    <property type="match status" value="2"/>
</dbReference>
<reference evidence="3" key="1">
    <citation type="journal article" date="2019" name="Int. J. Syst. Evol. Microbiol.">
        <title>The Global Catalogue of Microorganisms (GCM) 10K type strain sequencing project: providing services to taxonomists for standard genome sequencing and annotation.</title>
        <authorList>
            <consortium name="The Broad Institute Genomics Platform"/>
            <consortium name="The Broad Institute Genome Sequencing Center for Infectious Disease"/>
            <person name="Wu L."/>
            <person name="Ma J."/>
        </authorList>
    </citation>
    <scope>NUCLEOTIDE SEQUENCE [LARGE SCALE GENOMIC DNA]</scope>
    <source>
        <strain evidence="3">JCM 3272</strain>
    </source>
</reference>